<comment type="caution">
    <text evidence="1">The sequence shown here is derived from an EMBL/GenBank/DDBJ whole genome shotgun (WGS) entry which is preliminary data.</text>
</comment>
<reference evidence="1" key="1">
    <citation type="journal article" date="2023" name="Mol. Phylogenet. Evol.">
        <title>Genome-scale phylogeny and comparative genomics of the fungal order Sordariales.</title>
        <authorList>
            <person name="Hensen N."/>
            <person name="Bonometti L."/>
            <person name="Westerberg I."/>
            <person name="Brannstrom I.O."/>
            <person name="Guillou S."/>
            <person name="Cros-Aarteil S."/>
            <person name="Calhoun S."/>
            <person name="Haridas S."/>
            <person name="Kuo A."/>
            <person name="Mondo S."/>
            <person name="Pangilinan J."/>
            <person name="Riley R."/>
            <person name="LaButti K."/>
            <person name="Andreopoulos B."/>
            <person name="Lipzen A."/>
            <person name="Chen C."/>
            <person name="Yan M."/>
            <person name="Daum C."/>
            <person name="Ng V."/>
            <person name="Clum A."/>
            <person name="Steindorff A."/>
            <person name="Ohm R.A."/>
            <person name="Martin F."/>
            <person name="Silar P."/>
            <person name="Natvig D.O."/>
            <person name="Lalanne C."/>
            <person name="Gautier V."/>
            <person name="Ament-Velasquez S.L."/>
            <person name="Kruys A."/>
            <person name="Hutchinson M.I."/>
            <person name="Powell A.J."/>
            <person name="Barry K."/>
            <person name="Miller A.N."/>
            <person name="Grigoriev I.V."/>
            <person name="Debuchy R."/>
            <person name="Gladieux P."/>
            <person name="Hiltunen Thoren M."/>
            <person name="Johannesson H."/>
        </authorList>
    </citation>
    <scope>NUCLEOTIDE SEQUENCE</scope>
    <source>
        <strain evidence="1">CBS 118394</strain>
    </source>
</reference>
<name>A0AAE0I0Q2_9PEZI</name>
<keyword evidence="2" id="KW-1185">Reference proteome</keyword>
<proteinExistence type="predicted"/>
<protein>
    <submittedName>
        <fullName evidence="1">Uncharacterized protein</fullName>
    </submittedName>
</protein>
<evidence type="ECO:0000313" key="1">
    <source>
        <dbReference type="EMBL" id="KAK3316453.1"/>
    </source>
</evidence>
<evidence type="ECO:0000313" key="2">
    <source>
        <dbReference type="Proteomes" id="UP001283341"/>
    </source>
</evidence>
<dbReference type="Proteomes" id="UP001283341">
    <property type="component" value="Unassembled WGS sequence"/>
</dbReference>
<accession>A0AAE0I0Q2</accession>
<organism evidence="1 2">
    <name type="scientific">Apodospora peruviana</name>
    <dbReference type="NCBI Taxonomy" id="516989"/>
    <lineage>
        <taxon>Eukaryota</taxon>
        <taxon>Fungi</taxon>
        <taxon>Dikarya</taxon>
        <taxon>Ascomycota</taxon>
        <taxon>Pezizomycotina</taxon>
        <taxon>Sordariomycetes</taxon>
        <taxon>Sordariomycetidae</taxon>
        <taxon>Sordariales</taxon>
        <taxon>Lasiosphaeriaceae</taxon>
        <taxon>Apodospora</taxon>
    </lineage>
</organism>
<gene>
    <name evidence="1" type="ORF">B0H66DRAFT_295486</name>
</gene>
<dbReference type="EMBL" id="JAUEDM010000005">
    <property type="protein sequence ID" value="KAK3316453.1"/>
    <property type="molecule type" value="Genomic_DNA"/>
</dbReference>
<reference evidence="1" key="2">
    <citation type="submission" date="2023-06" db="EMBL/GenBank/DDBJ databases">
        <authorList>
            <consortium name="Lawrence Berkeley National Laboratory"/>
            <person name="Haridas S."/>
            <person name="Hensen N."/>
            <person name="Bonometti L."/>
            <person name="Westerberg I."/>
            <person name="Brannstrom I.O."/>
            <person name="Guillou S."/>
            <person name="Cros-Aarteil S."/>
            <person name="Calhoun S."/>
            <person name="Kuo A."/>
            <person name="Mondo S."/>
            <person name="Pangilinan J."/>
            <person name="Riley R."/>
            <person name="Labutti K."/>
            <person name="Andreopoulos B."/>
            <person name="Lipzen A."/>
            <person name="Chen C."/>
            <person name="Yanf M."/>
            <person name="Daum C."/>
            <person name="Ng V."/>
            <person name="Clum A."/>
            <person name="Steindorff A."/>
            <person name="Ohm R."/>
            <person name="Martin F."/>
            <person name="Silar P."/>
            <person name="Natvig D."/>
            <person name="Lalanne C."/>
            <person name="Gautier V."/>
            <person name="Ament-Velasquez S.L."/>
            <person name="Kruys A."/>
            <person name="Hutchinson M.I."/>
            <person name="Powell A.J."/>
            <person name="Barry K."/>
            <person name="Miller A.N."/>
            <person name="Grigoriev I.V."/>
            <person name="Debuchy R."/>
            <person name="Gladieux P."/>
            <person name="Thoren M.H."/>
            <person name="Johannesson H."/>
        </authorList>
    </citation>
    <scope>NUCLEOTIDE SEQUENCE</scope>
    <source>
        <strain evidence="1">CBS 118394</strain>
    </source>
</reference>
<dbReference type="AlphaFoldDB" id="A0AAE0I0Q2"/>
<dbReference type="InterPro" id="IPR011990">
    <property type="entry name" value="TPR-like_helical_dom_sf"/>
</dbReference>
<dbReference type="Gene3D" id="1.25.40.10">
    <property type="entry name" value="Tetratricopeptide repeat domain"/>
    <property type="match status" value="1"/>
</dbReference>
<sequence>MLDQALIHLGDREAAEDNPTLSYACALEPGGRIDQTENRPRRAIAVLLKAMKIRRRLLGKKDPLVSYSFNHLAEAYNAAEDVEGEVAARREAQKFSTPNA</sequence>